<evidence type="ECO:0000256" key="6">
    <source>
        <dbReference type="ARBA" id="ARBA00023136"/>
    </source>
</evidence>
<dbReference type="InterPro" id="IPR011701">
    <property type="entry name" value="MFS"/>
</dbReference>
<accession>A0A1G8XA07</accession>
<evidence type="ECO:0000259" key="7">
    <source>
        <dbReference type="PROSITE" id="PS50850"/>
    </source>
</evidence>
<proteinExistence type="predicted"/>
<evidence type="ECO:0000256" key="2">
    <source>
        <dbReference type="ARBA" id="ARBA00022448"/>
    </source>
</evidence>
<dbReference type="InterPro" id="IPR036259">
    <property type="entry name" value="MFS_trans_sf"/>
</dbReference>
<dbReference type="PANTHER" id="PTHR42718">
    <property type="entry name" value="MAJOR FACILITATOR SUPERFAMILY MULTIDRUG TRANSPORTER MFSC"/>
    <property type="match status" value="1"/>
</dbReference>
<keyword evidence="4" id="KW-0812">Transmembrane</keyword>
<dbReference type="STRING" id="1045773.SAMN05216555_11836"/>
<dbReference type="CDD" id="cd17321">
    <property type="entry name" value="MFS_MMR_MDR_like"/>
    <property type="match status" value="1"/>
</dbReference>
<dbReference type="InterPro" id="IPR020846">
    <property type="entry name" value="MFS_dom"/>
</dbReference>
<evidence type="ECO:0000256" key="3">
    <source>
        <dbReference type="ARBA" id="ARBA00022475"/>
    </source>
</evidence>
<gene>
    <name evidence="8" type="ORF">SAMN05216555_11836</name>
</gene>
<dbReference type="Gene3D" id="1.20.1720.10">
    <property type="entry name" value="Multidrug resistance protein D"/>
    <property type="match status" value="2"/>
</dbReference>
<protein>
    <submittedName>
        <fullName evidence="8">MFS transporter, DHA2 family, multidrug resistance protein</fullName>
    </submittedName>
</protein>
<evidence type="ECO:0000256" key="4">
    <source>
        <dbReference type="ARBA" id="ARBA00022692"/>
    </source>
</evidence>
<reference evidence="9" key="1">
    <citation type="submission" date="2016-10" db="EMBL/GenBank/DDBJ databases">
        <authorList>
            <person name="Varghese N."/>
            <person name="Submissions S."/>
        </authorList>
    </citation>
    <scope>NUCLEOTIDE SEQUENCE [LARGE SCALE GENOMIC DNA]</scope>
    <source>
        <strain evidence="9">CGMCC 1.10783</strain>
    </source>
</reference>
<dbReference type="GO" id="GO:0022857">
    <property type="term" value="F:transmembrane transporter activity"/>
    <property type="evidence" value="ECO:0007669"/>
    <property type="project" value="InterPro"/>
</dbReference>
<dbReference type="EMBL" id="FNEI01000018">
    <property type="protein sequence ID" value="SDJ86695.1"/>
    <property type="molecule type" value="Genomic_DNA"/>
</dbReference>
<evidence type="ECO:0000256" key="1">
    <source>
        <dbReference type="ARBA" id="ARBA00004651"/>
    </source>
</evidence>
<dbReference type="PANTHER" id="PTHR42718:SF47">
    <property type="entry name" value="METHYL VIOLOGEN RESISTANCE PROTEIN SMVA"/>
    <property type="match status" value="1"/>
</dbReference>
<dbReference type="GO" id="GO:0005886">
    <property type="term" value="C:plasma membrane"/>
    <property type="evidence" value="ECO:0007669"/>
    <property type="project" value="UniProtKB-SubCell"/>
</dbReference>
<dbReference type="OrthoDB" id="9781469at2"/>
<dbReference type="Pfam" id="PF07690">
    <property type="entry name" value="MFS_1"/>
    <property type="match status" value="1"/>
</dbReference>
<comment type="subcellular location">
    <subcellularLocation>
        <location evidence="1">Cell membrane</location>
        <topology evidence="1">Multi-pass membrane protein</topology>
    </subcellularLocation>
</comment>
<evidence type="ECO:0000313" key="9">
    <source>
        <dbReference type="Proteomes" id="UP000182130"/>
    </source>
</evidence>
<keyword evidence="3" id="KW-1003">Cell membrane</keyword>
<dbReference type="RefSeq" id="WP_084111322.1">
    <property type="nucleotide sequence ID" value="NZ_FNEI01000018.1"/>
</dbReference>
<dbReference type="SUPFAM" id="SSF103473">
    <property type="entry name" value="MFS general substrate transporter"/>
    <property type="match status" value="1"/>
</dbReference>
<evidence type="ECO:0000313" key="8">
    <source>
        <dbReference type="EMBL" id="SDJ86695.1"/>
    </source>
</evidence>
<keyword evidence="6" id="KW-0472">Membrane</keyword>
<sequence>MTTSVTKRVRFAESEAVFRPDPVRGKQQGAGRRWLALGALMFPVLLIAVDNTVLSFAVPSLSLALKPSGNELLWIIDVYALVLAGLLVPMGSIGDRIGRRKLLLIGATGFALVSVLASFATNAGQLIGARALLGVFGAMLMPATLSLIRNIFTDATERRTAIAVWAAGFSGGAALGPLAGGLLLEHFEWGAVFLLAVPMLLPLLILAPIVVPESKDPKPGPVDHASILLVMGAMVPFVYGIKEFAHDGGLAALLPLAVGLVSGALFVRRQLRRQRSGTAPMLDMSLFRHKAFSVSLAANLLSIFSLVGFIYFMSQHLQLVAGRTPLEAGMLMLPGMALTIVAGLLTVPVVRRISPAHVVTAGLLLNMSGYAVVLLFGQGGELWALLLGFAIVGSGVGAAETISNDLILASVPAPQAGAASAISETAYEVGSVLGTAVLGSILTAAYRGHVEVPETLAGDAARQASETLGGAIDAARLLPAEQAEALLESARHAFDSGVGMTAAIGMVLMLAAAVMVAVVLRKPKAA</sequence>
<dbReference type="PROSITE" id="PS50850">
    <property type="entry name" value="MFS"/>
    <property type="match status" value="1"/>
</dbReference>
<dbReference type="Proteomes" id="UP000182130">
    <property type="component" value="Unassembled WGS sequence"/>
</dbReference>
<evidence type="ECO:0000256" key="5">
    <source>
        <dbReference type="ARBA" id="ARBA00022989"/>
    </source>
</evidence>
<keyword evidence="5" id="KW-1133">Transmembrane helix</keyword>
<keyword evidence="2" id="KW-0813">Transport</keyword>
<keyword evidence="9" id="KW-1185">Reference proteome</keyword>
<name>A0A1G8XA07_9MICC</name>
<organism evidence="8 9">
    <name type="scientific">Arthrobacter cupressi</name>
    <dbReference type="NCBI Taxonomy" id="1045773"/>
    <lineage>
        <taxon>Bacteria</taxon>
        <taxon>Bacillati</taxon>
        <taxon>Actinomycetota</taxon>
        <taxon>Actinomycetes</taxon>
        <taxon>Micrococcales</taxon>
        <taxon>Micrococcaceae</taxon>
        <taxon>Arthrobacter</taxon>
    </lineage>
</organism>
<dbReference type="AlphaFoldDB" id="A0A1G8XA07"/>
<feature type="domain" description="Major facilitator superfamily (MFS) profile" evidence="7">
    <location>
        <begin position="36"/>
        <end position="524"/>
    </location>
</feature>